<feature type="domain" description="CCHC-type" evidence="3">
    <location>
        <begin position="163"/>
        <end position="178"/>
    </location>
</feature>
<dbReference type="EMBL" id="CAJOBA010006024">
    <property type="protein sequence ID" value="CAF3761184.1"/>
    <property type="molecule type" value="Genomic_DNA"/>
</dbReference>
<evidence type="ECO:0000313" key="6">
    <source>
        <dbReference type="Proteomes" id="UP000677228"/>
    </source>
</evidence>
<feature type="region of interest" description="Disordered" evidence="2">
    <location>
        <begin position="111"/>
        <end position="142"/>
    </location>
</feature>
<keyword evidence="1" id="KW-0863">Zinc-finger</keyword>
<gene>
    <name evidence="4" type="ORF">OVA965_LOCUS14078</name>
    <name evidence="5" type="ORF">TMI583_LOCUS14081</name>
</gene>
<dbReference type="Proteomes" id="UP000682733">
    <property type="component" value="Unassembled WGS sequence"/>
</dbReference>
<feature type="non-terminal residue" evidence="4">
    <location>
        <position position="1"/>
    </location>
</feature>
<protein>
    <recommendedName>
        <fullName evidence="3">CCHC-type domain-containing protein</fullName>
    </recommendedName>
</protein>
<dbReference type="Proteomes" id="UP000677228">
    <property type="component" value="Unassembled WGS sequence"/>
</dbReference>
<organism evidence="4 6">
    <name type="scientific">Didymodactylos carnosus</name>
    <dbReference type="NCBI Taxonomy" id="1234261"/>
    <lineage>
        <taxon>Eukaryota</taxon>
        <taxon>Metazoa</taxon>
        <taxon>Spiralia</taxon>
        <taxon>Gnathifera</taxon>
        <taxon>Rotifera</taxon>
        <taxon>Eurotatoria</taxon>
        <taxon>Bdelloidea</taxon>
        <taxon>Philodinida</taxon>
        <taxon>Philodinidae</taxon>
        <taxon>Didymodactylos</taxon>
    </lineage>
</organism>
<evidence type="ECO:0000256" key="2">
    <source>
        <dbReference type="SAM" id="MobiDB-lite"/>
    </source>
</evidence>
<dbReference type="Pfam" id="PF00098">
    <property type="entry name" value="zf-CCHC"/>
    <property type="match status" value="1"/>
</dbReference>
<accession>A0A8S2DL21</accession>
<evidence type="ECO:0000313" key="5">
    <source>
        <dbReference type="EMBL" id="CAF3761184.1"/>
    </source>
</evidence>
<dbReference type="GO" id="GO:0008270">
    <property type="term" value="F:zinc ion binding"/>
    <property type="evidence" value="ECO:0007669"/>
    <property type="project" value="UniProtKB-KW"/>
</dbReference>
<sequence>SFTSSTQRLNISSKLINRRQGVNESVQSYYYDILQLCKRFNHVMTESEQIIHLLRGLKPSIQHHVIINDPKQCTDLLEQAKRVEAATTLTQPTVTPTTETMEESTTAALRRTNNTQNFRDDYYNRNYPRYSNYDRRWPQQQNSVTYQQSPYQQQPSMSSRLVCYNCSGYGHYSYQCPRHLNE</sequence>
<dbReference type="InterPro" id="IPR001878">
    <property type="entry name" value="Znf_CCHC"/>
</dbReference>
<dbReference type="GO" id="GO:0003676">
    <property type="term" value="F:nucleic acid binding"/>
    <property type="evidence" value="ECO:0007669"/>
    <property type="project" value="InterPro"/>
</dbReference>
<evidence type="ECO:0000259" key="3">
    <source>
        <dbReference type="PROSITE" id="PS50158"/>
    </source>
</evidence>
<keyword evidence="1" id="KW-0479">Metal-binding</keyword>
<dbReference type="AlphaFoldDB" id="A0A8S2DL21"/>
<evidence type="ECO:0000256" key="1">
    <source>
        <dbReference type="PROSITE-ProRule" id="PRU00047"/>
    </source>
</evidence>
<reference evidence="4" key="1">
    <citation type="submission" date="2021-02" db="EMBL/GenBank/DDBJ databases">
        <authorList>
            <person name="Nowell W R."/>
        </authorList>
    </citation>
    <scope>NUCLEOTIDE SEQUENCE</scope>
</reference>
<dbReference type="PANTHER" id="PTHR33194">
    <property type="entry name" value="ZINC KNUCKLE DOMAINCONTAINING PROTEIN"/>
    <property type="match status" value="1"/>
</dbReference>
<evidence type="ECO:0000313" key="4">
    <source>
        <dbReference type="EMBL" id="CAF0991101.1"/>
    </source>
</evidence>
<name>A0A8S2DL21_9BILA</name>
<comment type="caution">
    <text evidence="4">The sequence shown here is derived from an EMBL/GenBank/DDBJ whole genome shotgun (WGS) entry which is preliminary data.</text>
</comment>
<proteinExistence type="predicted"/>
<dbReference type="SUPFAM" id="SSF57756">
    <property type="entry name" value="Retrovirus zinc finger-like domains"/>
    <property type="match status" value="1"/>
</dbReference>
<dbReference type="EMBL" id="CAJNOK010006017">
    <property type="protein sequence ID" value="CAF0991101.1"/>
    <property type="molecule type" value="Genomic_DNA"/>
</dbReference>
<dbReference type="InterPro" id="IPR036875">
    <property type="entry name" value="Znf_CCHC_sf"/>
</dbReference>
<keyword evidence="1" id="KW-0862">Zinc</keyword>
<dbReference type="PROSITE" id="PS50158">
    <property type="entry name" value="ZF_CCHC"/>
    <property type="match status" value="1"/>
</dbReference>
<dbReference type="PANTHER" id="PTHR33194:SF4">
    <property type="entry name" value="CCHC-TYPE DOMAIN-CONTAINING PROTEIN"/>
    <property type="match status" value="1"/>
</dbReference>